<evidence type="ECO:0000256" key="2">
    <source>
        <dbReference type="ARBA" id="ARBA00022618"/>
    </source>
</evidence>
<feature type="compositionally biased region" description="Polar residues" evidence="7">
    <location>
        <begin position="1322"/>
        <end position="1332"/>
    </location>
</feature>
<dbReference type="Pfam" id="PF00618">
    <property type="entry name" value="RasGEF_N"/>
    <property type="match status" value="1"/>
</dbReference>
<feature type="region of interest" description="Disordered" evidence="7">
    <location>
        <begin position="1303"/>
        <end position="1332"/>
    </location>
</feature>
<keyword evidence="12" id="KW-1185">Reference proteome</keyword>
<dbReference type="InterPro" id="IPR001452">
    <property type="entry name" value="SH3_domain"/>
</dbReference>
<dbReference type="HOGENOM" id="CLU_002171_1_0_1"/>
<evidence type="ECO:0000313" key="12">
    <source>
        <dbReference type="Proteomes" id="UP000000707"/>
    </source>
</evidence>
<dbReference type="InterPro" id="IPR036964">
    <property type="entry name" value="RASGEF_cat_dom_sf"/>
</dbReference>
<evidence type="ECO:0000256" key="7">
    <source>
        <dbReference type="SAM" id="MobiDB-lite"/>
    </source>
</evidence>
<keyword evidence="6" id="KW-0175">Coiled coil</keyword>
<keyword evidence="1 5" id="KW-0728">SH3 domain</keyword>
<dbReference type="Pfam" id="PF00617">
    <property type="entry name" value="RasGEF"/>
    <property type="match status" value="1"/>
</dbReference>
<evidence type="ECO:0000256" key="1">
    <source>
        <dbReference type="ARBA" id="ARBA00022443"/>
    </source>
</evidence>
<feature type="compositionally biased region" description="Polar residues" evidence="7">
    <location>
        <begin position="141"/>
        <end position="150"/>
    </location>
</feature>
<accession>G3B1Y4</accession>
<feature type="region of interest" description="Disordered" evidence="7">
    <location>
        <begin position="138"/>
        <end position="190"/>
    </location>
</feature>
<evidence type="ECO:0000313" key="11">
    <source>
        <dbReference type="EMBL" id="EGV64562.1"/>
    </source>
</evidence>
<keyword evidence="3 4" id="KW-0344">Guanine-nucleotide releasing factor</keyword>
<dbReference type="GO" id="GO:0007265">
    <property type="term" value="P:Ras protein signal transduction"/>
    <property type="evidence" value="ECO:0007669"/>
    <property type="project" value="TreeGrafter"/>
</dbReference>
<dbReference type="GO" id="GO:0005085">
    <property type="term" value="F:guanyl-nucleotide exchange factor activity"/>
    <property type="evidence" value="ECO:0007669"/>
    <property type="project" value="UniProtKB-KW"/>
</dbReference>
<dbReference type="SMART" id="SM00229">
    <property type="entry name" value="RasGEFN"/>
    <property type="match status" value="1"/>
</dbReference>
<dbReference type="GO" id="GO:0051301">
    <property type="term" value="P:cell division"/>
    <property type="evidence" value="ECO:0007669"/>
    <property type="project" value="UniProtKB-KW"/>
</dbReference>
<evidence type="ECO:0000256" key="3">
    <source>
        <dbReference type="ARBA" id="ARBA00022658"/>
    </source>
</evidence>
<dbReference type="PROSITE" id="PS50009">
    <property type="entry name" value="RASGEF_CAT"/>
    <property type="match status" value="1"/>
</dbReference>
<dbReference type="PANTHER" id="PTHR23113:SF368">
    <property type="entry name" value="CELL DIVISION CONTROL PROTEIN 25"/>
    <property type="match status" value="1"/>
</dbReference>
<feature type="compositionally biased region" description="Basic and acidic residues" evidence="7">
    <location>
        <begin position="161"/>
        <end position="178"/>
    </location>
</feature>
<feature type="domain" description="Ras-GEF" evidence="9">
    <location>
        <begin position="1067"/>
        <end position="1304"/>
    </location>
</feature>
<keyword evidence="2" id="KW-0131">Cell cycle</keyword>
<dbReference type="InterPro" id="IPR001895">
    <property type="entry name" value="RASGEF_cat_dom"/>
</dbReference>
<keyword evidence="2" id="KW-0132">Cell division</keyword>
<dbReference type="GO" id="GO:0005886">
    <property type="term" value="C:plasma membrane"/>
    <property type="evidence" value="ECO:0007669"/>
    <property type="project" value="TreeGrafter"/>
</dbReference>
<evidence type="ECO:0000256" key="5">
    <source>
        <dbReference type="PROSITE-ProRule" id="PRU00192"/>
    </source>
</evidence>
<dbReference type="eggNOG" id="KOG3417">
    <property type="taxonomic scope" value="Eukaryota"/>
</dbReference>
<proteinExistence type="predicted"/>
<reference evidence="11 12" key="1">
    <citation type="journal article" date="2011" name="Proc. Natl. Acad. Sci. U.S.A.">
        <title>Comparative genomics of xylose-fermenting fungi for enhanced biofuel production.</title>
        <authorList>
            <person name="Wohlbach D.J."/>
            <person name="Kuo A."/>
            <person name="Sato T.K."/>
            <person name="Potts K.M."/>
            <person name="Salamov A.A."/>
            <person name="LaButti K.M."/>
            <person name="Sun H."/>
            <person name="Clum A."/>
            <person name="Pangilinan J.L."/>
            <person name="Lindquist E.A."/>
            <person name="Lucas S."/>
            <person name="Lapidus A."/>
            <person name="Jin M."/>
            <person name="Gunawan C."/>
            <person name="Balan V."/>
            <person name="Dale B.E."/>
            <person name="Jeffries T.W."/>
            <person name="Zinkel R."/>
            <person name="Barry K.W."/>
            <person name="Grigoriev I.V."/>
            <person name="Gasch A.P."/>
        </authorList>
    </citation>
    <scope>NUCLEOTIDE SEQUENCE [LARGE SCALE GENOMIC DNA]</scope>
    <source>
        <strain evidence="12">ATCC 10573 / BCRC 21748 / CBS 615 / JCM 9827 / NBRC 10315 / NRRL Y-1498 / VKM Y-70</strain>
    </source>
</reference>
<sequence>MQNMSSFMDEIAPDVVTPGDVHQKEINQPLKPLDTVIALYDFPGTQSSHLPLNLGDTIYVLSKSETGWWDGVIMGASNGDLTRGWFPNNYVRSVNYVQPVLNKLKSNKELDSITAANTAANVLIPSFTNLLKKNLFDSEKNSPVNSTRKNSVVSFASSDASDTKSDKDRLDDRKEDGYHSPMTPETLRFNPSFAENTENNEIKLTPPSLATILSENYRKEHKKTPIWIHKSTREGNLVYYCPQLDVYCENLPMLSLSISDLSNINFEIPSYSIINDLNLINDNPNDIGVQGNDGDEAEKEMNIFKRDSNVSINSINSTVSSLYHHFDHPLYSMDGLFYYHVTDIKSWGSLSEEFNYILNLSYKAVKENNKLLFHKHFGKLNKLLSILNSSVRLSQHDFSNTKYEHSIKRKTRRISSSFSQIYINSILSLSYMHYSPRSSKAQLFSFDLGKLNKSTSTNFNSISTTGSSISTIAQLPINSLRPDDAEKELTNLQLIEIEMDNIKNNLALLTKLYSKITKDKKFQVSDYDGSNSETSETEDDDKQDERKARIIDFEGKERHNILPQNYPRLVANEFNGGNWCNPFFESGNPIFNASGNDLKNKYHQKVLIDKRAYKSAKGLVTEMVNISNQVLEYLSPENQNLYYNYNLKDERNTAILRLSYKYLHFASSVIDLINSFDFTVFCLIKRFSSQDEEESVAIMNRYKETDIAMENDKFTSNLTFDYPVVLEFFHKKQQLHYLITNIIMTTQSLTLEDPDVFRGIKDDDNPLFYNRDAIKNPKQKATILLSNLMIKQINAEKGDSISSNADTLLSKLLIDGIKFYKEILELIKSLIEERETIMNYATRVMHDDFNVQLLVIEQNNTMGSDQKDDLNNSFVTGKKNARDLPWYLEGDNEFDLLSDVKGNVKGGTKEALICHLTHHDLFDSNFNTAFLLTFASIMSTSELINYLILRFNTEAPEGLSYDEYNNWVSKKQGPVRIRVLNIMKLLLEKYWSDSYYNESLINKWAAFLQSNLAASYSISKTLTSHLNKLLRGEKVSIEREPVISSSRPPAPLIRSSIVKKLKLLDIDYVELARQLTIREFKLYSKITKFQCLAKVWNKKSGLKENIDSISNFIKASNQLTNFVAYMILRKQDIKKRVQIIRFFVQVAERCRQYNNFSSMTAIISALYSSPIHRLKKTWKYVSNDTLNHLESMNKLMNSSRNFNEYRDVLKFIGSESCVPFFGVYLSDLTFVFHGNPDTLLNRARMVNFSKRAKTADILLGLDRFKSTGYNLLLVPEIQKYLDGWFDKCPTIEEQYQLSLNLEPREAGNSGSSSTVSSKHRGTFTTPFPFSRT</sequence>
<feature type="domain" description="SH3" evidence="8">
    <location>
        <begin position="31"/>
        <end position="96"/>
    </location>
</feature>
<dbReference type="SUPFAM" id="SSF48366">
    <property type="entry name" value="Ras GEF"/>
    <property type="match status" value="1"/>
</dbReference>
<dbReference type="InterPro" id="IPR023578">
    <property type="entry name" value="Ras_GEF_dom_sf"/>
</dbReference>
<protein>
    <submittedName>
        <fullName evidence="11">Ras GEF</fullName>
    </submittedName>
</protein>
<evidence type="ECO:0000256" key="4">
    <source>
        <dbReference type="PROSITE-ProRule" id="PRU00168"/>
    </source>
</evidence>
<evidence type="ECO:0000256" key="6">
    <source>
        <dbReference type="SAM" id="Coils"/>
    </source>
</evidence>
<dbReference type="PROSITE" id="PS00720">
    <property type="entry name" value="RASGEF"/>
    <property type="match status" value="1"/>
</dbReference>
<dbReference type="PANTHER" id="PTHR23113">
    <property type="entry name" value="GUANINE NUCLEOTIDE EXCHANGE FACTOR"/>
    <property type="match status" value="1"/>
</dbReference>
<feature type="region of interest" description="Disordered" evidence="7">
    <location>
        <begin position="525"/>
        <end position="545"/>
    </location>
</feature>
<dbReference type="Gene3D" id="1.20.870.10">
    <property type="entry name" value="Son of sevenless (SoS) protein Chain: S domain 1"/>
    <property type="match status" value="1"/>
</dbReference>
<evidence type="ECO:0000259" key="10">
    <source>
        <dbReference type="PROSITE" id="PS50212"/>
    </source>
</evidence>
<dbReference type="CDD" id="cd00155">
    <property type="entry name" value="RasGEF"/>
    <property type="match status" value="1"/>
</dbReference>
<dbReference type="PROSITE" id="PS50212">
    <property type="entry name" value="RASGEF_NTER"/>
    <property type="match status" value="1"/>
</dbReference>
<dbReference type="SUPFAM" id="SSF50044">
    <property type="entry name" value="SH3-domain"/>
    <property type="match status" value="1"/>
</dbReference>
<dbReference type="CDD" id="cd06224">
    <property type="entry name" value="REM"/>
    <property type="match status" value="1"/>
</dbReference>
<organism evidence="12">
    <name type="scientific">Candida tenuis (strain ATCC 10573 / BCRC 21748 / CBS 615 / JCM 9827 / NBRC 10315 / NRRL Y-1498 / VKM Y-70)</name>
    <name type="common">Yeast</name>
    <name type="synonym">Yamadazyma tenuis</name>
    <dbReference type="NCBI Taxonomy" id="590646"/>
    <lineage>
        <taxon>Eukaryota</taxon>
        <taxon>Fungi</taxon>
        <taxon>Dikarya</taxon>
        <taxon>Ascomycota</taxon>
        <taxon>Saccharomycotina</taxon>
        <taxon>Pichiomycetes</taxon>
        <taxon>Debaryomycetaceae</taxon>
        <taxon>Yamadazyma</taxon>
    </lineage>
</organism>
<dbReference type="OrthoDB" id="546434at2759"/>
<evidence type="ECO:0000259" key="8">
    <source>
        <dbReference type="PROSITE" id="PS50002"/>
    </source>
</evidence>
<name>G3B1Y4_CANTC</name>
<dbReference type="InterPro" id="IPR036028">
    <property type="entry name" value="SH3-like_dom_sf"/>
</dbReference>
<dbReference type="InterPro" id="IPR000651">
    <property type="entry name" value="Ras-like_Gua-exchang_fac_N"/>
</dbReference>
<dbReference type="Gene3D" id="1.10.840.10">
    <property type="entry name" value="Ras guanine-nucleotide exchange factors catalytic domain"/>
    <property type="match status" value="1"/>
</dbReference>
<dbReference type="InterPro" id="IPR019804">
    <property type="entry name" value="Ras_G-nucl-exch_fac_CS"/>
</dbReference>
<gene>
    <name evidence="11" type="ORF">CANTEDRAFT_120187</name>
</gene>
<dbReference type="Gene3D" id="2.30.30.40">
    <property type="entry name" value="SH3 Domains"/>
    <property type="match status" value="1"/>
</dbReference>
<dbReference type="Pfam" id="PF00018">
    <property type="entry name" value="SH3_1"/>
    <property type="match status" value="1"/>
</dbReference>
<dbReference type="SMART" id="SM00326">
    <property type="entry name" value="SH3"/>
    <property type="match status" value="1"/>
</dbReference>
<feature type="compositionally biased region" description="Low complexity" evidence="7">
    <location>
        <begin position="151"/>
        <end position="160"/>
    </location>
</feature>
<feature type="coiled-coil region" evidence="6">
    <location>
        <begin position="485"/>
        <end position="512"/>
    </location>
</feature>
<evidence type="ECO:0000259" key="9">
    <source>
        <dbReference type="PROSITE" id="PS50009"/>
    </source>
</evidence>
<feature type="domain" description="N-terminal Ras-GEF" evidence="10">
    <location>
        <begin position="900"/>
        <end position="1034"/>
    </location>
</feature>
<dbReference type="CDD" id="cd11883">
    <property type="entry name" value="SH3_Sdc25"/>
    <property type="match status" value="1"/>
</dbReference>
<dbReference type="STRING" id="590646.G3B1Y4"/>
<dbReference type="EMBL" id="GL996515">
    <property type="protein sequence ID" value="EGV64562.1"/>
    <property type="molecule type" value="Genomic_DNA"/>
</dbReference>
<dbReference type="PROSITE" id="PS50002">
    <property type="entry name" value="SH3"/>
    <property type="match status" value="1"/>
</dbReference>
<dbReference type="InterPro" id="IPR008937">
    <property type="entry name" value="Ras-like_GEF"/>
</dbReference>
<dbReference type="Proteomes" id="UP000000707">
    <property type="component" value="Unassembled WGS sequence"/>
</dbReference>
<dbReference type="SMART" id="SM00147">
    <property type="entry name" value="RasGEF"/>
    <property type="match status" value="1"/>
</dbReference>
<dbReference type="PRINTS" id="PR00452">
    <property type="entry name" value="SH3DOMAIN"/>
</dbReference>